<dbReference type="AlphaFoldDB" id="A0AAN8WU78"/>
<name>A0AAN8WU78_HALRR</name>
<dbReference type="Proteomes" id="UP001381693">
    <property type="component" value="Unassembled WGS sequence"/>
</dbReference>
<evidence type="ECO:0000313" key="1">
    <source>
        <dbReference type="EMBL" id="KAK7070421.1"/>
    </source>
</evidence>
<organism evidence="1 2">
    <name type="scientific">Halocaridina rubra</name>
    <name type="common">Hawaiian red shrimp</name>
    <dbReference type="NCBI Taxonomy" id="373956"/>
    <lineage>
        <taxon>Eukaryota</taxon>
        <taxon>Metazoa</taxon>
        <taxon>Ecdysozoa</taxon>
        <taxon>Arthropoda</taxon>
        <taxon>Crustacea</taxon>
        <taxon>Multicrustacea</taxon>
        <taxon>Malacostraca</taxon>
        <taxon>Eumalacostraca</taxon>
        <taxon>Eucarida</taxon>
        <taxon>Decapoda</taxon>
        <taxon>Pleocyemata</taxon>
        <taxon>Caridea</taxon>
        <taxon>Atyoidea</taxon>
        <taxon>Atyidae</taxon>
        <taxon>Halocaridina</taxon>
    </lineage>
</organism>
<sequence length="75" mass="8223">MTLQIFSKCSAGSVLSPILFHLFIDDHLHTPSSSLLHGFEDPTSHFSSVFSSQHSTATSITLSSTLNFGLQRESR</sequence>
<comment type="caution">
    <text evidence="1">The sequence shown here is derived from an EMBL/GenBank/DDBJ whole genome shotgun (WGS) entry which is preliminary data.</text>
</comment>
<dbReference type="EMBL" id="JAXCGZ010015372">
    <property type="protein sequence ID" value="KAK7070421.1"/>
    <property type="molecule type" value="Genomic_DNA"/>
</dbReference>
<accession>A0AAN8WU78</accession>
<keyword evidence="2" id="KW-1185">Reference proteome</keyword>
<proteinExistence type="predicted"/>
<protein>
    <submittedName>
        <fullName evidence="1">Uncharacterized protein</fullName>
    </submittedName>
</protein>
<evidence type="ECO:0000313" key="2">
    <source>
        <dbReference type="Proteomes" id="UP001381693"/>
    </source>
</evidence>
<gene>
    <name evidence="1" type="ORF">SK128_018328</name>
</gene>
<reference evidence="1 2" key="1">
    <citation type="submission" date="2023-11" db="EMBL/GenBank/DDBJ databases">
        <title>Halocaridina rubra genome assembly.</title>
        <authorList>
            <person name="Smith C."/>
        </authorList>
    </citation>
    <scope>NUCLEOTIDE SEQUENCE [LARGE SCALE GENOMIC DNA]</scope>
    <source>
        <strain evidence="1">EP-1</strain>
        <tissue evidence="1">Whole</tissue>
    </source>
</reference>